<evidence type="ECO:0000313" key="3">
    <source>
        <dbReference type="EMBL" id="WXB77687.1"/>
    </source>
</evidence>
<protein>
    <recommendedName>
        <fullName evidence="5">PKD domain-containing protein</fullName>
    </recommendedName>
</protein>
<accession>A0ABZ2MKR5</accession>
<feature type="chain" id="PRO_5045428065" description="PKD domain-containing protein" evidence="2">
    <location>
        <begin position="26"/>
        <end position="311"/>
    </location>
</feature>
<feature type="region of interest" description="Disordered" evidence="1">
    <location>
        <begin position="43"/>
        <end position="66"/>
    </location>
</feature>
<keyword evidence="4" id="KW-1185">Reference proteome</keyword>
<evidence type="ECO:0000256" key="1">
    <source>
        <dbReference type="SAM" id="MobiDB-lite"/>
    </source>
</evidence>
<dbReference type="RefSeq" id="WP_338751809.1">
    <property type="nucleotide sequence ID" value="NZ_CP144913.1"/>
</dbReference>
<feature type="compositionally biased region" description="Polar residues" evidence="1">
    <location>
        <begin position="45"/>
        <end position="63"/>
    </location>
</feature>
<keyword evidence="2" id="KW-0732">Signal</keyword>
<evidence type="ECO:0000313" key="4">
    <source>
        <dbReference type="Proteomes" id="UP001382727"/>
    </source>
</evidence>
<organism evidence="3 4">
    <name type="scientific">Janibacter alittae</name>
    <dbReference type="NCBI Taxonomy" id="3115209"/>
    <lineage>
        <taxon>Bacteria</taxon>
        <taxon>Bacillati</taxon>
        <taxon>Actinomycetota</taxon>
        <taxon>Actinomycetes</taxon>
        <taxon>Micrococcales</taxon>
        <taxon>Intrasporangiaceae</taxon>
        <taxon>Janibacter</taxon>
    </lineage>
</organism>
<proteinExistence type="predicted"/>
<gene>
    <name evidence="3" type="ORF">V1351_06335</name>
</gene>
<evidence type="ECO:0008006" key="5">
    <source>
        <dbReference type="Google" id="ProtNLM"/>
    </source>
</evidence>
<feature type="signal peptide" evidence="2">
    <location>
        <begin position="1"/>
        <end position="25"/>
    </location>
</feature>
<dbReference type="EMBL" id="CP144913">
    <property type="protein sequence ID" value="WXB77687.1"/>
    <property type="molecule type" value="Genomic_DNA"/>
</dbReference>
<reference evidence="3 4" key="1">
    <citation type="submission" date="2024-02" db="EMBL/GenBank/DDBJ databases">
        <title>Janibacter sp. nov., isolated from gut of marine sandworm.</title>
        <authorList>
            <person name="Kim B."/>
            <person name="Jun M.O."/>
            <person name="Shin N.-R."/>
        </authorList>
    </citation>
    <scope>NUCLEOTIDE SEQUENCE [LARGE SCALE GENOMIC DNA]</scope>
    <source>
        <strain evidence="3 4">A1S7</strain>
    </source>
</reference>
<sequence>MISRASWLVILILLASLMPAGRAGAAQDPLPKIGNKKVTVIAKTGRQTSKDQQIGESTKSRTSGKAKDVEFHAPPVDWVTKERTCTGGGIDPACSATIIDCSTNPDASGQPRLVWMRQEGSDQWFGPIQTCLPGYPAPPDVNDPTIPRTSAPPPPVPTIAQIREAFLELPFAKPQVSMQPVGNRTLINLPTFYEASWPNDAGLTPGDVSTPVKLLSWTIQFKIAAKDYRYTFGEDSTSEWTASAGGVYPDGDITHTYETTGTRSVKVDARLVGQFRVNGGAWQDLGAVADLQDEPVAQLEVVGTKTRLVDN</sequence>
<dbReference type="Proteomes" id="UP001382727">
    <property type="component" value="Chromosome"/>
</dbReference>
<name>A0ABZ2MKR5_9MICO</name>
<evidence type="ECO:0000256" key="2">
    <source>
        <dbReference type="SAM" id="SignalP"/>
    </source>
</evidence>